<reference evidence="3 4" key="1">
    <citation type="submission" date="2024-01" db="EMBL/GenBank/DDBJ databases">
        <title>A draft genome for the cacao thread blight pathogen Marasmiellus scandens.</title>
        <authorList>
            <person name="Baruah I.K."/>
            <person name="Leung J."/>
            <person name="Bukari Y."/>
            <person name="Amoako-Attah I."/>
            <person name="Meinhardt L.W."/>
            <person name="Bailey B.A."/>
            <person name="Cohen S.P."/>
        </authorList>
    </citation>
    <scope>NUCLEOTIDE SEQUENCE [LARGE SCALE GENOMIC DNA]</scope>
    <source>
        <strain evidence="3 4">GH-19</strain>
    </source>
</reference>
<dbReference type="SUPFAM" id="SSF47823">
    <property type="entry name" value="lambda integrase-like, N-terminal domain"/>
    <property type="match status" value="1"/>
</dbReference>
<evidence type="ECO:0000256" key="1">
    <source>
        <dbReference type="ARBA" id="ARBA00023125"/>
    </source>
</evidence>
<keyword evidence="1" id="KW-0238">DNA-binding</keyword>
<proteinExistence type="predicted"/>
<dbReference type="InterPro" id="IPR010998">
    <property type="entry name" value="Integrase_recombinase_N"/>
</dbReference>
<protein>
    <recommendedName>
        <fullName evidence="5">Core-binding (CB) domain-containing protein</fullName>
    </recommendedName>
</protein>
<feature type="region of interest" description="Disordered" evidence="2">
    <location>
        <begin position="1"/>
        <end position="52"/>
    </location>
</feature>
<organism evidence="3 4">
    <name type="scientific">Marasmiellus scandens</name>
    <dbReference type="NCBI Taxonomy" id="2682957"/>
    <lineage>
        <taxon>Eukaryota</taxon>
        <taxon>Fungi</taxon>
        <taxon>Dikarya</taxon>
        <taxon>Basidiomycota</taxon>
        <taxon>Agaricomycotina</taxon>
        <taxon>Agaricomycetes</taxon>
        <taxon>Agaricomycetidae</taxon>
        <taxon>Agaricales</taxon>
        <taxon>Marasmiineae</taxon>
        <taxon>Omphalotaceae</taxon>
        <taxon>Marasmiellus</taxon>
    </lineage>
</organism>
<sequence length="203" mass="22425">MDRRHASFHLHKRSHSAPLHRNSHSVLQHGHNRSPTTTTSPNGSQPNRSCTMTNNIDQSIRAAMDVAVKPDTLRRHQNAIRQFKTWAKSQDLARSQILLASETTLAAFAASFRGQLAGGTVRAKISAVKAWHVSKGHQWHSGDMLRKVLTGVKRQAPPSSFHPERPGVSVEMNKLLHDELMKEPCGLHYAVLTGAKCATVGQL</sequence>
<name>A0ABR1IUE5_9AGAR</name>
<evidence type="ECO:0000313" key="4">
    <source>
        <dbReference type="Proteomes" id="UP001498398"/>
    </source>
</evidence>
<comment type="caution">
    <text evidence="3">The sequence shown here is derived from an EMBL/GenBank/DDBJ whole genome shotgun (WGS) entry which is preliminary data.</text>
</comment>
<accession>A0ABR1IUE5</accession>
<evidence type="ECO:0000256" key="2">
    <source>
        <dbReference type="SAM" id="MobiDB-lite"/>
    </source>
</evidence>
<dbReference type="EMBL" id="JBANRG010000062">
    <property type="protein sequence ID" value="KAK7441518.1"/>
    <property type="molecule type" value="Genomic_DNA"/>
</dbReference>
<evidence type="ECO:0000313" key="3">
    <source>
        <dbReference type="EMBL" id="KAK7441518.1"/>
    </source>
</evidence>
<keyword evidence="4" id="KW-1185">Reference proteome</keyword>
<dbReference type="Proteomes" id="UP001498398">
    <property type="component" value="Unassembled WGS sequence"/>
</dbReference>
<dbReference type="Gene3D" id="1.10.150.130">
    <property type="match status" value="1"/>
</dbReference>
<feature type="compositionally biased region" description="Basic residues" evidence="2">
    <location>
        <begin position="1"/>
        <end position="15"/>
    </location>
</feature>
<evidence type="ECO:0008006" key="5">
    <source>
        <dbReference type="Google" id="ProtNLM"/>
    </source>
</evidence>
<feature type="compositionally biased region" description="Polar residues" evidence="2">
    <location>
        <begin position="33"/>
        <end position="52"/>
    </location>
</feature>
<gene>
    <name evidence="3" type="ORF">VKT23_016508</name>
</gene>